<sequence>MEKLRHVDIRTAEFDLEEDNKGISSKLENLRILKNIIKFPIEEVDRMDVLSRRFPNLQQLLIEFQLAVDYDDFADSFCLTLENFTQFQILRLSFKWRYIDIVSRLQLPSNIKKLVLGGTPTQKPVPLHCGTTKPGVSSIKRCVFYSIRRVVLWRYHVP</sequence>
<dbReference type="AlphaFoldDB" id="A0AAN8YTC7"/>
<accession>A0AAN8YTC7</accession>
<dbReference type="EMBL" id="JBANQN010000001">
    <property type="protein sequence ID" value="KAK6803717.1"/>
    <property type="molecule type" value="Genomic_DNA"/>
</dbReference>
<dbReference type="Proteomes" id="UP001371456">
    <property type="component" value="Unassembled WGS sequence"/>
</dbReference>
<keyword evidence="2" id="KW-1185">Reference proteome</keyword>
<evidence type="ECO:0000313" key="1">
    <source>
        <dbReference type="EMBL" id="KAK6803717.1"/>
    </source>
</evidence>
<organism evidence="1 2">
    <name type="scientific">Solanum bulbocastanum</name>
    <name type="common">Wild potato</name>
    <dbReference type="NCBI Taxonomy" id="147425"/>
    <lineage>
        <taxon>Eukaryota</taxon>
        <taxon>Viridiplantae</taxon>
        <taxon>Streptophyta</taxon>
        <taxon>Embryophyta</taxon>
        <taxon>Tracheophyta</taxon>
        <taxon>Spermatophyta</taxon>
        <taxon>Magnoliopsida</taxon>
        <taxon>eudicotyledons</taxon>
        <taxon>Gunneridae</taxon>
        <taxon>Pentapetalae</taxon>
        <taxon>asterids</taxon>
        <taxon>lamiids</taxon>
        <taxon>Solanales</taxon>
        <taxon>Solanaceae</taxon>
        <taxon>Solanoideae</taxon>
        <taxon>Solaneae</taxon>
        <taxon>Solanum</taxon>
    </lineage>
</organism>
<name>A0AAN8YTC7_SOLBU</name>
<proteinExistence type="predicted"/>
<comment type="caution">
    <text evidence="1">The sequence shown here is derived from an EMBL/GenBank/DDBJ whole genome shotgun (WGS) entry which is preliminary data.</text>
</comment>
<protein>
    <submittedName>
        <fullName evidence="1">Uncharacterized protein</fullName>
    </submittedName>
</protein>
<reference evidence="1 2" key="1">
    <citation type="submission" date="2024-02" db="EMBL/GenBank/DDBJ databases">
        <title>de novo genome assembly of Solanum bulbocastanum strain 11H21.</title>
        <authorList>
            <person name="Hosaka A.J."/>
        </authorList>
    </citation>
    <scope>NUCLEOTIDE SEQUENCE [LARGE SCALE GENOMIC DNA]</scope>
    <source>
        <tissue evidence="1">Young leaves</tissue>
    </source>
</reference>
<gene>
    <name evidence="1" type="ORF">RDI58_001501</name>
</gene>
<evidence type="ECO:0000313" key="2">
    <source>
        <dbReference type="Proteomes" id="UP001371456"/>
    </source>
</evidence>